<dbReference type="GO" id="GO:0005737">
    <property type="term" value="C:cytoplasm"/>
    <property type="evidence" value="ECO:0007669"/>
    <property type="project" value="TreeGrafter"/>
</dbReference>
<dbReference type="PANTHER" id="PTHR48100">
    <property type="entry name" value="BROAD-SPECIFICITY PHOSPHATASE YOR283W-RELATED"/>
    <property type="match status" value="1"/>
</dbReference>
<dbReference type="SUPFAM" id="SSF53254">
    <property type="entry name" value="Phosphoglycerate mutase-like"/>
    <property type="match status" value="1"/>
</dbReference>
<dbReference type="EMBL" id="VDGI01000008">
    <property type="protein sequence ID" value="TQR20109.1"/>
    <property type="molecule type" value="Genomic_DNA"/>
</dbReference>
<evidence type="ECO:0000256" key="3">
    <source>
        <dbReference type="PIRSR" id="PIRSR613078-1"/>
    </source>
</evidence>
<evidence type="ECO:0000313" key="6">
    <source>
        <dbReference type="Proteomes" id="UP000316626"/>
    </source>
</evidence>
<dbReference type="Proteomes" id="UP000316626">
    <property type="component" value="Unassembled WGS sequence"/>
</dbReference>
<feature type="active site" description="Tele-phosphohistidine intermediate" evidence="3">
    <location>
        <position position="9"/>
    </location>
</feature>
<sequence length="205" mass="23493">MLTLYITRHGETEWNTQKRMQGWQDSELTESGINNAVYLGKSLKDTPIDIVFSSPSNRTLKTASLICADRNIPIIIDENLKEMNMGVWEGETQSSIKENHPVEFHHFWNAPQHFTPVGGETFLETRDRALKALNRIKEDYHSGNILIVTHSVIIKCFISIIKNQSIEKIWDPPYIHDTSLTIVEAHGKKYKILLEGDISHKEVVL</sequence>
<proteinExistence type="predicted"/>
<evidence type="ECO:0000256" key="4">
    <source>
        <dbReference type="PIRSR" id="PIRSR613078-2"/>
    </source>
</evidence>
<dbReference type="Pfam" id="PF00300">
    <property type="entry name" value="His_Phos_1"/>
    <property type="match status" value="1"/>
</dbReference>
<reference evidence="5 6" key="1">
    <citation type="submission" date="2019-06" db="EMBL/GenBank/DDBJ databases">
        <title>Psychrobacillus vulpis sp. nov., a new species isolated from feces of a red fox that inhabits in The Tablas de Daimiel Natural Park, Albacete, Spain.</title>
        <authorList>
            <person name="Rodriguez M."/>
            <person name="Reina J.C."/>
            <person name="Bejar V."/>
            <person name="Llamas I."/>
        </authorList>
    </citation>
    <scope>NUCLEOTIDE SEQUENCE [LARGE SCALE GENOMIC DNA]</scope>
    <source>
        <strain evidence="5 6">Z8</strain>
    </source>
</reference>
<dbReference type="PANTHER" id="PTHR48100:SF1">
    <property type="entry name" value="HISTIDINE PHOSPHATASE FAMILY PROTEIN-RELATED"/>
    <property type="match status" value="1"/>
</dbReference>
<feature type="binding site" evidence="4">
    <location>
        <position position="58"/>
    </location>
    <ligand>
        <name>substrate</name>
    </ligand>
</feature>
<dbReference type="InterPro" id="IPR050275">
    <property type="entry name" value="PGM_Phosphatase"/>
</dbReference>
<accession>A0A544TRN5</accession>
<dbReference type="GO" id="GO:0016791">
    <property type="term" value="F:phosphatase activity"/>
    <property type="evidence" value="ECO:0007669"/>
    <property type="project" value="TreeGrafter"/>
</dbReference>
<keyword evidence="6" id="KW-1185">Reference proteome</keyword>
<gene>
    <name evidence="5" type="ORF">FG384_09440</name>
</gene>
<dbReference type="Gene3D" id="3.40.50.1240">
    <property type="entry name" value="Phosphoglycerate mutase-like"/>
    <property type="match status" value="1"/>
</dbReference>
<dbReference type="SMART" id="SM00855">
    <property type="entry name" value="PGAM"/>
    <property type="match status" value="1"/>
</dbReference>
<protein>
    <submittedName>
        <fullName evidence="5">Histidine phosphatase family protein</fullName>
    </submittedName>
</protein>
<evidence type="ECO:0000256" key="2">
    <source>
        <dbReference type="ARBA" id="ARBA00023235"/>
    </source>
</evidence>
<dbReference type="PROSITE" id="PS00175">
    <property type="entry name" value="PG_MUTASE"/>
    <property type="match status" value="1"/>
</dbReference>
<dbReference type="InterPro" id="IPR029033">
    <property type="entry name" value="His_PPase_superfam"/>
</dbReference>
<organism evidence="5 6">
    <name type="scientific">Psychrobacillus vulpis</name>
    <dbReference type="NCBI Taxonomy" id="2325572"/>
    <lineage>
        <taxon>Bacteria</taxon>
        <taxon>Bacillati</taxon>
        <taxon>Bacillota</taxon>
        <taxon>Bacilli</taxon>
        <taxon>Bacillales</taxon>
        <taxon>Bacillaceae</taxon>
        <taxon>Psychrobacillus</taxon>
    </lineage>
</organism>
<evidence type="ECO:0000313" key="5">
    <source>
        <dbReference type="EMBL" id="TQR20109.1"/>
    </source>
</evidence>
<dbReference type="PIRSF" id="PIRSF000709">
    <property type="entry name" value="6PFK_2-Ptase"/>
    <property type="match status" value="1"/>
</dbReference>
<comment type="caution">
    <text evidence="5">The sequence shown here is derived from an EMBL/GenBank/DDBJ whole genome shotgun (WGS) entry which is preliminary data.</text>
</comment>
<dbReference type="AlphaFoldDB" id="A0A544TRN5"/>
<feature type="active site" description="Proton donor/acceptor" evidence="3">
    <location>
        <position position="82"/>
    </location>
</feature>
<keyword evidence="1" id="KW-0324">Glycolysis</keyword>
<dbReference type="RefSeq" id="WP_142642352.1">
    <property type="nucleotide sequence ID" value="NZ_VDGI01000008.1"/>
</dbReference>
<name>A0A544TRN5_9BACI</name>
<dbReference type="InterPro" id="IPR013078">
    <property type="entry name" value="His_Pase_superF_clade-1"/>
</dbReference>
<feature type="binding site" evidence="4">
    <location>
        <begin position="8"/>
        <end position="15"/>
    </location>
    <ligand>
        <name>substrate</name>
    </ligand>
</feature>
<dbReference type="OrthoDB" id="9782128at2"/>
<dbReference type="CDD" id="cd07067">
    <property type="entry name" value="HP_PGM_like"/>
    <property type="match status" value="1"/>
</dbReference>
<evidence type="ECO:0000256" key="1">
    <source>
        <dbReference type="ARBA" id="ARBA00023152"/>
    </source>
</evidence>
<dbReference type="InterPro" id="IPR001345">
    <property type="entry name" value="PG/BPGM_mutase_AS"/>
</dbReference>
<keyword evidence="2" id="KW-0413">Isomerase</keyword>